<evidence type="ECO:0000256" key="6">
    <source>
        <dbReference type="PROSITE-ProRule" id="PRU00221"/>
    </source>
</evidence>
<dbReference type="GO" id="GO:0005634">
    <property type="term" value="C:nucleus"/>
    <property type="evidence" value="ECO:0007669"/>
    <property type="project" value="UniProtKB-SubCell"/>
</dbReference>
<dbReference type="EMBL" id="MU006091">
    <property type="protein sequence ID" value="KAF2841354.1"/>
    <property type="molecule type" value="Genomic_DNA"/>
</dbReference>
<feature type="domain" description="Histone-binding protein RBBP4-like N-terminal" evidence="8">
    <location>
        <begin position="27"/>
        <end position="96"/>
    </location>
</feature>
<evidence type="ECO:0000313" key="9">
    <source>
        <dbReference type="EMBL" id="KAF2841354.1"/>
    </source>
</evidence>
<dbReference type="PANTHER" id="PTHR22850">
    <property type="entry name" value="WD40 REPEAT FAMILY"/>
    <property type="match status" value="1"/>
</dbReference>
<evidence type="ECO:0000256" key="7">
    <source>
        <dbReference type="SAM" id="MobiDB-lite"/>
    </source>
</evidence>
<dbReference type="SUPFAM" id="SSF50978">
    <property type="entry name" value="WD40 repeat-like"/>
    <property type="match status" value="1"/>
</dbReference>
<evidence type="ECO:0000259" key="8">
    <source>
        <dbReference type="Pfam" id="PF12265"/>
    </source>
</evidence>
<accession>A0A9P4SFH3</accession>
<dbReference type="InterPro" id="IPR020472">
    <property type="entry name" value="WD40_PAC1"/>
</dbReference>
<feature type="repeat" description="WD" evidence="6">
    <location>
        <begin position="279"/>
        <end position="314"/>
    </location>
</feature>
<keyword evidence="10" id="KW-1185">Reference proteome</keyword>
<dbReference type="AlphaFoldDB" id="A0A9P4SFH3"/>
<dbReference type="OrthoDB" id="427795at2759"/>
<evidence type="ECO:0000256" key="3">
    <source>
        <dbReference type="ARBA" id="ARBA00022737"/>
    </source>
</evidence>
<keyword evidence="5" id="KW-0539">Nucleus</keyword>
<name>A0A9P4SFH3_9PEZI</name>
<gene>
    <name evidence="9" type="ORF">M501DRAFT_550898</name>
</gene>
<dbReference type="GO" id="GO:0006325">
    <property type="term" value="P:chromatin organization"/>
    <property type="evidence" value="ECO:0007669"/>
    <property type="project" value="UniProtKB-KW"/>
</dbReference>
<comment type="caution">
    <text evidence="9">The sequence shown here is derived from an EMBL/GenBank/DDBJ whole genome shotgun (WGS) entry which is preliminary data.</text>
</comment>
<dbReference type="Proteomes" id="UP000799429">
    <property type="component" value="Unassembled WGS sequence"/>
</dbReference>
<dbReference type="InterPro" id="IPR019775">
    <property type="entry name" value="WD40_repeat_CS"/>
</dbReference>
<dbReference type="PRINTS" id="PR00320">
    <property type="entry name" value="GPROTEINBRPT"/>
</dbReference>
<dbReference type="SMART" id="SM00320">
    <property type="entry name" value="WD40"/>
    <property type="match status" value="6"/>
</dbReference>
<dbReference type="InterPro" id="IPR036322">
    <property type="entry name" value="WD40_repeat_dom_sf"/>
</dbReference>
<dbReference type="InterPro" id="IPR001680">
    <property type="entry name" value="WD40_rpt"/>
</dbReference>
<reference evidence="9" key="1">
    <citation type="journal article" date="2020" name="Stud. Mycol.">
        <title>101 Dothideomycetes genomes: a test case for predicting lifestyles and emergence of pathogens.</title>
        <authorList>
            <person name="Haridas S."/>
            <person name="Albert R."/>
            <person name="Binder M."/>
            <person name="Bloem J."/>
            <person name="Labutti K."/>
            <person name="Salamov A."/>
            <person name="Andreopoulos B."/>
            <person name="Baker S."/>
            <person name="Barry K."/>
            <person name="Bills G."/>
            <person name="Bluhm B."/>
            <person name="Cannon C."/>
            <person name="Castanera R."/>
            <person name="Culley D."/>
            <person name="Daum C."/>
            <person name="Ezra D."/>
            <person name="Gonzalez J."/>
            <person name="Henrissat B."/>
            <person name="Kuo A."/>
            <person name="Liang C."/>
            <person name="Lipzen A."/>
            <person name="Lutzoni F."/>
            <person name="Magnuson J."/>
            <person name="Mondo S."/>
            <person name="Nolan M."/>
            <person name="Ohm R."/>
            <person name="Pangilinan J."/>
            <person name="Park H.-J."/>
            <person name="Ramirez L."/>
            <person name="Alfaro M."/>
            <person name="Sun H."/>
            <person name="Tritt A."/>
            <person name="Yoshinaga Y."/>
            <person name="Zwiers L.-H."/>
            <person name="Turgeon B."/>
            <person name="Goodwin S."/>
            <person name="Spatafora J."/>
            <person name="Crous P."/>
            <person name="Grigoriev I."/>
        </authorList>
    </citation>
    <scope>NUCLEOTIDE SEQUENCE</scope>
    <source>
        <strain evidence="9">CBS 101060</strain>
    </source>
</reference>
<sequence>MEEDMSDAPPEQISGEDEHAEQKLANEEYKIWKKNSVWLYDMIYSRALEWPTLSMQWFPDKRKVPGTSLSEHRALLGTHTSGAAQNYLQVASVEVPDQAKPNVSNYDEQRGEIGGYGSAKKPFTWNIIQKINHPTEVNKARYQPQNPEIIATMSADSKVYIFDRTKHTMNPKSSEFVCELELQGHEAEGYGLDWSPLIEGQLATGAEDNTVRIWDIVGGFTNGSKVIKPLRTYTHHTSIVNDVQHHPIHKMWIGTVSDDLTVQVIDTRIQKGKGAVFKTEAHKDAVNCLAFHPLWESILATGSADKSVAMWDLRKFDTKLHSLEWHRDAVMKLEWNPMDPAILASGSADKRILFWDMSKLGDEQDPDEAEDGPPELLFMHGGFTNKICDFNWNKSEPWLIAAAAEDNQIQVFRPSRALVQMPKKKKEKVPNDEVQE</sequence>
<evidence type="ECO:0000256" key="2">
    <source>
        <dbReference type="ARBA" id="ARBA00022574"/>
    </source>
</evidence>
<organism evidence="9 10">
    <name type="scientific">Patellaria atrata CBS 101060</name>
    <dbReference type="NCBI Taxonomy" id="1346257"/>
    <lineage>
        <taxon>Eukaryota</taxon>
        <taxon>Fungi</taxon>
        <taxon>Dikarya</taxon>
        <taxon>Ascomycota</taxon>
        <taxon>Pezizomycotina</taxon>
        <taxon>Dothideomycetes</taxon>
        <taxon>Dothideomycetes incertae sedis</taxon>
        <taxon>Patellariales</taxon>
        <taxon>Patellariaceae</taxon>
        <taxon>Patellaria</taxon>
    </lineage>
</organism>
<dbReference type="InterPro" id="IPR015943">
    <property type="entry name" value="WD40/YVTN_repeat-like_dom_sf"/>
</dbReference>
<keyword evidence="4" id="KW-0156">Chromatin regulator</keyword>
<feature type="repeat" description="WD" evidence="6">
    <location>
        <begin position="323"/>
        <end position="358"/>
    </location>
</feature>
<dbReference type="Pfam" id="PF00400">
    <property type="entry name" value="WD40"/>
    <property type="match status" value="4"/>
</dbReference>
<comment type="subcellular location">
    <subcellularLocation>
        <location evidence="1">Nucleus</location>
    </subcellularLocation>
</comment>
<feature type="repeat" description="WD" evidence="6">
    <location>
        <begin position="182"/>
        <end position="216"/>
    </location>
</feature>
<dbReference type="PROSITE" id="PS50082">
    <property type="entry name" value="WD_REPEATS_2"/>
    <property type="match status" value="3"/>
</dbReference>
<evidence type="ECO:0000256" key="1">
    <source>
        <dbReference type="ARBA" id="ARBA00004123"/>
    </source>
</evidence>
<evidence type="ECO:0000256" key="4">
    <source>
        <dbReference type="ARBA" id="ARBA00022853"/>
    </source>
</evidence>
<keyword evidence="3" id="KW-0677">Repeat</keyword>
<dbReference type="Pfam" id="PF12265">
    <property type="entry name" value="CAF1C_H4-bd"/>
    <property type="match status" value="1"/>
</dbReference>
<protein>
    <submittedName>
        <fullName evidence="9">WD40 repeat-like protein</fullName>
    </submittedName>
</protein>
<dbReference type="PROSITE" id="PS50294">
    <property type="entry name" value="WD_REPEATS_REGION"/>
    <property type="match status" value="3"/>
</dbReference>
<proteinExistence type="predicted"/>
<dbReference type="PROSITE" id="PS00678">
    <property type="entry name" value="WD_REPEATS_1"/>
    <property type="match status" value="3"/>
</dbReference>
<evidence type="ECO:0000256" key="5">
    <source>
        <dbReference type="ARBA" id="ARBA00023242"/>
    </source>
</evidence>
<evidence type="ECO:0000313" key="10">
    <source>
        <dbReference type="Proteomes" id="UP000799429"/>
    </source>
</evidence>
<keyword evidence="2 6" id="KW-0853">WD repeat</keyword>
<dbReference type="InterPro" id="IPR022052">
    <property type="entry name" value="Histone-bd_RBBP4-like_N"/>
</dbReference>
<dbReference type="Gene3D" id="2.130.10.10">
    <property type="entry name" value="YVTN repeat-like/Quinoprotein amine dehydrogenase"/>
    <property type="match status" value="1"/>
</dbReference>
<feature type="region of interest" description="Disordered" evidence="7">
    <location>
        <begin position="1"/>
        <end position="21"/>
    </location>
</feature>
<dbReference type="InterPro" id="IPR050459">
    <property type="entry name" value="WD_repeat_RBAP46/RBAP48/MSI1"/>
</dbReference>